<keyword evidence="4" id="KW-0436">Ligase</keyword>
<protein>
    <submittedName>
        <fullName evidence="4">Succinyl-CoA ligase [ADP-forming] subunit beta</fullName>
        <ecNumber evidence="4">6.2.1.5</ecNumber>
    </submittedName>
</protein>
<dbReference type="InterPro" id="IPR003781">
    <property type="entry name" value="CoA-bd"/>
</dbReference>
<dbReference type="InterPro" id="IPR016102">
    <property type="entry name" value="Succinyl-CoA_synth-like"/>
</dbReference>
<dbReference type="AlphaFoldDB" id="A0A100JU60"/>
<reference evidence="4 5" key="2">
    <citation type="journal article" date="2016" name="Genome Announc.">
        <title>Draft Genome Sequences of Streptomyces scabiei S58, Streptomyces turgidiscabies T45, and Streptomyces acidiscabies a10, the Pathogens of Potato Common Scab, Isolated in Japan.</title>
        <authorList>
            <person name="Tomihama T."/>
            <person name="Nishi Y."/>
            <person name="Sakai M."/>
            <person name="Ikenaga M."/>
            <person name="Okubo T."/>
            <person name="Ikeda S."/>
        </authorList>
    </citation>
    <scope>NUCLEOTIDE SEQUENCE [LARGE SCALE GENOMIC DNA]</scope>
    <source>
        <strain evidence="4 5">S58</strain>
    </source>
</reference>
<dbReference type="Gene3D" id="3.40.50.720">
    <property type="entry name" value="NAD(P)-binding Rossmann-like Domain"/>
    <property type="match status" value="1"/>
</dbReference>
<dbReference type="InterPro" id="IPR032875">
    <property type="entry name" value="Succ_CoA_lig_flav_dom"/>
</dbReference>
<organism evidence="4 5">
    <name type="scientific">Streptomyces scabiei</name>
    <dbReference type="NCBI Taxonomy" id="1930"/>
    <lineage>
        <taxon>Bacteria</taxon>
        <taxon>Bacillati</taxon>
        <taxon>Actinomycetota</taxon>
        <taxon>Actinomycetes</taxon>
        <taxon>Kitasatosporales</taxon>
        <taxon>Streptomycetaceae</taxon>
        <taxon>Streptomyces</taxon>
    </lineage>
</organism>
<evidence type="ECO:0000256" key="2">
    <source>
        <dbReference type="SAM" id="MobiDB-lite"/>
    </source>
</evidence>
<dbReference type="Pfam" id="PF13607">
    <property type="entry name" value="Succ_CoA_lig"/>
    <property type="match status" value="1"/>
</dbReference>
<dbReference type="InterPro" id="IPR011761">
    <property type="entry name" value="ATP-grasp"/>
</dbReference>
<dbReference type="Pfam" id="PF13380">
    <property type="entry name" value="CoA_binding_2"/>
    <property type="match status" value="1"/>
</dbReference>
<evidence type="ECO:0000256" key="1">
    <source>
        <dbReference type="PROSITE-ProRule" id="PRU00409"/>
    </source>
</evidence>
<gene>
    <name evidence="4" type="primary">sucC_3</name>
    <name evidence="4" type="ORF">SsS58_06158</name>
</gene>
<dbReference type="Gene3D" id="3.30.1490.20">
    <property type="entry name" value="ATP-grasp fold, A domain"/>
    <property type="match status" value="1"/>
</dbReference>
<dbReference type="Gene3D" id="3.30.470.20">
    <property type="entry name" value="ATP-grasp fold, B domain"/>
    <property type="match status" value="1"/>
</dbReference>
<dbReference type="SMART" id="SM00881">
    <property type="entry name" value="CoA_binding"/>
    <property type="match status" value="1"/>
</dbReference>
<dbReference type="PROSITE" id="PS50975">
    <property type="entry name" value="ATP_GRASP"/>
    <property type="match status" value="1"/>
</dbReference>
<evidence type="ECO:0000313" key="5">
    <source>
        <dbReference type="Proteomes" id="UP000067448"/>
    </source>
</evidence>
<dbReference type="InterPro" id="IPR013815">
    <property type="entry name" value="ATP_grasp_subdomain_1"/>
</dbReference>
<keyword evidence="1" id="KW-0547">Nucleotide-binding</keyword>
<evidence type="ECO:0000259" key="3">
    <source>
        <dbReference type="PROSITE" id="PS50975"/>
    </source>
</evidence>
<dbReference type="SUPFAM" id="SSF52210">
    <property type="entry name" value="Succinyl-CoA synthetase domains"/>
    <property type="match status" value="2"/>
</dbReference>
<dbReference type="GO" id="GO:0046872">
    <property type="term" value="F:metal ion binding"/>
    <property type="evidence" value="ECO:0007669"/>
    <property type="project" value="InterPro"/>
</dbReference>
<reference evidence="5" key="3">
    <citation type="submission" date="2016-02" db="EMBL/GenBank/DDBJ databases">
        <title>Draft genome of pathogenic Streptomyces sp. in Japan.</title>
        <authorList>
            <person name="Tomihama T."/>
            <person name="Ikenaga M."/>
            <person name="Sakai M."/>
            <person name="Okubo T."/>
            <person name="Ikeda S."/>
        </authorList>
    </citation>
    <scope>NUCLEOTIDE SEQUENCE [LARGE SCALE GENOMIC DNA]</scope>
    <source>
        <strain evidence="5">S58</strain>
    </source>
</reference>
<feature type="region of interest" description="Disordered" evidence="2">
    <location>
        <begin position="1"/>
        <end position="24"/>
    </location>
</feature>
<dbReference type="PANTHER" id="PTHR42793">
    <property type="entry name" value="COA BINDING DOMAIN CONTAINING PROTEIN"/>
    <property type="match status" value="1"/>
</dbReference>
<dbReference type="PANTHER" id="PTHR42793:SF1">
    <property type="entry name" value="PEPTIDYL-LYSINE N-ACETYLTRANSFERASE PATZ"/>
    <property type="match status" value="1"/>
</dbReference>
<dbReference type="EMBL" id="BCMM01000033">
    <property type="protein sequence ID" value="GAQ65743.1"/>
    <property type="molecule type" value="Genomic_DNA"/>
</dbReference>
<dbReference type="GO" id="GO:0005524">
    <property type="term" value="F:ATP binding"/>
    <property type="evidence" value="ECO:0007669"/>
    <property type="project" value="UniProtKB-UniRule"/>
</dbReference>
<dbReference type="RefSeq" id="WP_059083082.1">
    <property type="nucleotide sequence ID" value="NZ_BCMM01000033.1"/>
</dbReference>
<feature type="domain" description="ATP-grasp" evidence="3">
    <location>
        <begin position="513"/>
        <end position="698"/>
    </location>
</feature>
<proteinExistence type="predicted"/>
<dbReference type="SUPFAM" id="SSF56059">
    <property type="entry name" value="Glutathione synthetase ATP-binding domain-like"/>
    <property type="match status" value="1"/>
</dbReference>
<evidence type="ECO:0000313" key="4">
    <source>
        <dbReference type="EMBL" id="GAQ65743.1"/>
    </source>
</evidence>
<dbReference type="EC" id="6.2.1.5" evidence="4"/>
<sequence>MSSAQSTARPATPPPIQSSTDAPRAALRTSGLRAILAPRSVALVGASRRNLELVANVRRGAAEAVGIHPSNSEVAGLPCVPSLSALPAPPELAVLAVGPATIAASMRDALALGVRSFVVPGLGVESGADGPAAVRELHRIAEDFGAAVLGPNCMGSARPDSPSAWLGTIPASFLPGSVAIVSQSGSIADAFLALGPRYGFSGVVSCGAELNRDAADWVAHFAADPATRVIGLFLETVRRPHAFRQALRVAAEAGKPVVCLKIGRSEQARRAALAHTGAIVGSHAAFSAVLRSHGVLQVDDLPEMIELLGVFSTARRPTGGRIGAVTESGAEAALLGDHAERNGLTFPALPESSRRRLRADHPLLPTDNPLDPWAIAEPVAAFSAAIEALADAGAYDLLIGQVDLSRHRGETEQTWCGAVVRALADAGRRTHTFTAVTTVHQTDPPEALARYAAEHDVCLLKGIGSGLTAIARAVAWSPGAGLPDAAVPPPPTAGIAGGPAGLPAGPLSEFDSSALLERAGVAFARRLLAESPDEAVEAARTLGFPVVVKTDGPAHKARAGGVVLNLNGPEAVSDAATRLAGRVLVAEQVAPGLEVFCGMVRDPVWGPVYALGRGGTEVESTTPVTFVGPLTPELVRLMIRGAGLETWQSPLAVALLAMDVLARDTPCIGEIDINPVVCAPDGAARAVDALIVLTADASPDEDSP</sequence>
<accession>A0A100JU60</accession>
<keyword evidence="1" id="KW-0067">ATP-binding</keyword>
<dbReference type="InterPro" id="IPR036291">
    <property type="entry name" value="NAD(P)-bd_dom_sf"/>
</dbReference>
<name>A0A100JU60_STRSC</name>
<dbReference type="Pfam" id="PF13549">
    <property type="entry name" value="ATP-grasp_5"/>
    <property type="match status" value="1"/>
</dbReference>
<reference evidence="5" key="1">
    <citation type="submission" date="2015-11" db="EMBL/GenBank/DDBJ databases">
        <authorList>
            <consortium name="Cross-ministerial Strategic Innovation Promotion Program (SIP) consortium"/>
            <person name="Tomihama T."/>
            <person name="Ikenaga M."/>
            <person name="Sakai M."/>
            <person name="Okubo T."/>
            <person name="Ikeda S."/>
        </authorList>
    </citation>
    <scope>NUCLEOTIDE SEQUENCE [LARGE SCALE GENOMIC DNA]</scope>
    <source>
        <strain evidence="5">S58</strain>
    </source>
</reference>
<dbReference type="Proteomes" id="UP000067448">
    <property type="component" value="Unassembled WGS sequence"/>
</dbReference>
<comment type="caution">
    <text evidence="4">The sequence shown here is derived from an EMBL/GenBank/DDBJ whole genome shotgun (WGS) entry which is preliminary data.</text>
</comment>
<dbReference type="Gene3D" id="3.40.50.261">
    <property type="entry name" value="Succinyl-CoA synthetase domains"/>
    <property type="match status" value="2"/>
</dbReference>
<dbReference type="OrthoDB" id="190266at2"/>
<dbReference type="SUPFAM" id="SSF51735">
    <property type="entry name" value="NAD(P)-binding Rossmann-fold domains"/>
    <property type="match status" value="1"/>
</dbReference>
<dbReference type="GO" id="GO:0004775">
    <property type="term" value="F:succinate-CoA ligase (ADP-forming) activity"/>
    <property type="evidence" value="ECO:0007669"/>
    <property type="project" value="UniProtKB-EC"/>
</dbReference>